<keyword evidence="4" id="KW-0486">Methionine biosynthesis</keyword>
<sequence length="285" mass="32816">MTANAKNGFLEAYQEWQNVRLSNPVNILMLNLMPTKKTTERQFLKAFNHMKQDVSLTFAYPASHSFKNTSAALMAKSYTKFSEASKNNYDALIITGAPIETLTFDQVDYWQEFKQIIAWSHHHIKQSLFECWAAQAALAVEFNIKKVNLDEKTFGIYSATEIDKESPLVTGIRKKKELKIPQSRHTTIEHFSGVKVVASNAEIGPMILHAPQINQTYLTGHPEYEADTLEVEYKRDLNKKEQILAPKNYFDGDGRIRYTWQNSRQLIYQNWLNLISKADNTFAKI</sequence>
<keyword evidence="2 4" id="KW-0808">Transferase</keyword>
<feature type="active site" description="Acyl-thioester intermediate" evidence="4 5">
    <location>
        <position position="131"/>
    </location>
</feature>
<dbReference type="PANTHER" id="PTHR20919:SF0">
    <property type="entry name" value="HOMOSERINE O-SUCCINYLTRANSFERASE"/>
    <property type="match status" value="1"/>
</dbReference>
<dbReference type="GO" id="GO:0004414">
    <property type="term" value="F:homoserine O-acetyltransferase activity"/>
    <property type="evidence" value="ECO:0007669"/>
    <property type="project" value="UniProtKB-EC"/>
</dbReference>
<feature type="binding site" evidence="4">
    <location>
        <position position="152"/>
    </location>
    <ligand>
        <name>substrate</name>
    </ligand>
</feature>
<dbReference type="Proteomes" id="UP000077280">
    <property type="component" value="Unassembled WGS sequence"/>
</dbReference>
<comment type="pathway">
    <text evidence="4">Amino-acid biosynthesis; L-methionine biosynthesis via de novo pathway; O-acetyl-L-homoserine from L-homoserine: step 1/1.</text>
</comment>
<keyword evidence="3 4" id="KW-0012">Acyltransferase</keyword>
<feature type="active site" description="Proton acceptor" evidence="4">
    <location>
        <position position="221"/>
    </location>
</feature>
<evidence type="ECO:0000256" key="3">
    <source>
        <dbReference type="ARBA" id="ARBA00023315"/>
    </source>
</evidence>
<dbReference type="SUPFAM" id="SSF52317">
    <property type="entry name" value="Class I glutamine amidotransferase-like"/>
    <property type="match status" value="1"/>
</dbReference>
<evidence type="ECO:0000256" key="4">
    <source>
        <dbReference type="HAMAP-Rule" id="MF_00295"/>
    </source>
</evidence>
<dbReference type="EMBL" id="LXND01000003">
    <property type="protein sequence ID" value="OAD64964.1"/>
    <property type="molecule type" value="Genomic_DNA"/>
</dbReference>
<dbReference type="Pfam" id="PF04204">
    <property type="entry name" value="HTS"/>
    <property type="match status" value="1"/>
</dbReference>
<dbReference type="Gene3D" id="3.40.50.880">
    <property type="match status" value="1"/>
</dbReference>
<comment type="caution">
    <text evidence="4">Lacks conserved residue(s) required for the propagation of feature annotation.</text>
</comment>
<name>A0AAP5TAR6_9LACO</name>
<gene>
    <name evidence="4" type="primary">metAA</name>
    <name evidence="7" type="ORF">A7K95_11035</name>
    <name evidence="6" type="ORF">GA842_05190</name>
</gene>
<reference evidence="6" key="2">
    <citation type="submission" date="2019-10" db="EMBL/GenBank/DDBJ databases">
        <title>Malate fermentation in French cider.</title>
        <authorList>
            <person name="Cousin F.J."/>
            <person name="Medina Fernandez S."/>
            <person name="Misery B."/>
            <person name="Laplace J.-M."/>
            <person name="Cretenet M."/>
        </authorList>
    </citation>
    <scope>NUCLEOTIDE SEQUENCE</scope>
    <source>
        <strain evidence="6">UCMA15901</strain>
    </source>
</reference>
<dbReference type="GO" id="GO:0005737">
    <property type="term" value="C:cytoplasm"/>
    <property type="evidence" value="ECO:0007669"/>
    <property type="project" value="UniProtKB-SubCell"/>
</dbReference>
<dbReference type="GO" id="GO:0008899">
    <property type="term" value="F:homoserine O-succinyltransferase activity"/>
    <property type="evidence" value="ECO:0007669"/>
    <property type="project" value="UniProtKB-UniRule"/>
</dbReference>
<dbReference type="GO" id="GO:0009086">
    <property type="term" value="P:methionine biosynthetic process"/>
    <property type="evidence" value="ECO:0007669"/>
    <property type="project" value="UniProtKB-UniRule"/>
</dbReference>
<keyword evidence="8" id="KW-1185">Reference proteome</keyword>
<comment type="subcellular location">
    <subcellularLocation>
        <location evidence="4">Cytoplasm</location>
    </subcellularLocation>
</comment>
<feature type="binding site" evidence="4">
    <location>
        <position position="183"/>
    </location>
    <ligand>
        <name>substrate</name>
    </ligand>
</feature>
<comment type="function">
    <text evidence="4">Transfers an acetyl group from acetyl-CoA to L-homoserine, forming acetyl-L-homoserine.</text>
</comment>
<dbReference type="EC" id="2.3.1.31" evidence="4"/>
<evidence type="ECO:0000256" key="1">
    <source>
        <dbReference type="ARBA" id="ARBA00022605"/>
    </source>
</evidence>
<feature type="active site" evidence="4">
    <location>
        <position position="223"/>
    </location>
</feature>
<proteinExistence type="inferred from homology"/>
<evidence type="ECO:0000313" key="8">
    <source>
        <dbReference type="Proteomes" id="UP000077280"/>
    </source>
</evidence>
<comment type="caution">
    <text evidence="6">The sequence shown here is derived from an EMBL/GenBank/DDBJ whole genome shotgun (WGS) entry which is preliminary data.</text>
</comment>
<keyword evidence="1 4" id="KW-0028">Amino-acid biosynthesis</keyword>
<accession>A0AAP5TAR6</accession>
<protein>
    <recommendedName>
        <fullName evidence="4">Homoserine O-acetyltransferase</fullName>
        <shortName evidence="4">HAT</shortName>
        <ecNumber evidence="4">2.3.1.31</ecNumber>
    </recommendedName>
    <alternativeName>
        <fullName evidence="4">Homoserine transacetylase</fullName>
        <shortName evidence="4">HTA</shortName>
    </alternativeName>
</protein>
<dbReference type="InterPro" id="IPR029062">
    <property type="entry name" value="Class_I_gatase-like"/>
</dbReference>
<dbReference type="AlphaFoldDB" id="A0AAP5TAR6"/>
<dbReference type="HAMAP" id="MF_00295">
    <property type="entry name" value="MetA_acyltransf"/>
    <property type="match status" value="1"/>
</dbReference>
<keyword evidence="4" id="KW-0963">Cytoplasm</keyword>
<feature type="binding site" evidence="4">
    <location>
        <position position="235"/>
    </location>
    <ligand>
        <name>substrate</name>
    </ligand>
</feature>
<evidence type="ECO:0000256" key="2">
    <source>
        <dbReference type="ARBA" id="ARBA00022679"/>
    </source>
</evidence>
<comment type="catalytic activity">
    <reaction evidence="4">
        <text>L-homoserine + acetyl-CoA = O-acetyl-L-homoserine + CoA</text>
        <dbReference type="Rhea" id="RHEA:13701"/>
        <dbReference type="ChEBI" id="CHEBI:57287"/>
        <dbReference type="ChEBI" id="CHEBI:57288"/>
        <dbReference type="ChEBI" id="CHEBI:57476"/>
        <dbReference type="ChEBI" id="CHEBI:57716"/>
        <dbReference type="EC" id="2.3.1.31"/>
    </reaction>
</comment>
<evidence type="ECO:0000313" key="6">
    <source>
        <dbReference type="EMBL" id="MDV7694290.1"/>
    </source>
</evidence>
<dbReference type="InterPro" id="IPR033752">
    <property type="entry name" value="MetA_family"/>
</dbReference>
<evidence type="ECO:0000256" key="5">
    <source>
        <dbReference type="PIRSR" id="PIRSR000450-1"/>
    </source>
</evidence>
<dbReference type="PIRSF" id="PIRSF000450">
    <property type="entry name" value="H_ser_succinyltr"/>
    <property type="match status" value="1"/>
</dbReference>
<evidence type="ECO:0000313" key="9">
    <source>
        <dbReference type="Proteomes" id="UP001275867"/>
    </source>
</evidence>
<dbReference type="PANTHER" id="PTHR20919">
    <property type="entry name" value="HOMOSERINE O-SUCCINYLTRANSFERASE"/>
    <property type="match status" value="1"/>
</dbReference>
<dbReference type="EMBL" id="WERX01000014">
    <property type="protein sequence ID" value="MDV7694290.1"/>
    <property type="molecule type" value="Genomic_DNA"/>
</dbReference>
<dbReference type="RefSeq" id="WP_068804783.1">
    <property type="nucleotide sequence ID" value="NZ_LXND01000003.1"/>
</dbReference>
<comment type="similarity">
    <text evidence="4">Belongs to the MetA family.</text>
</comment>
<evidence type="ECO:0000313" key="7">
    <source>
        <dbReference type="EMBL" id="OAD64964.1"/>
    </source>
</evidence>
<organism evidence="6 9">
    <name type="scientific">Pediococcus parvulus</name>
    <dbReference type="NCBI Taxonomy" id="54062"/>
    <lineage>
        <taxon>Bacteria</taxon>
        <taxon>Bacillati</taxon>
        <taxon>Bacillota</taxon>
        <taxon>Bacilli</taxon>
        <taxon>Lactobacillales</taxon>
        <taxon>Lactobacillaceae</taxon>
        <taxon>Pediococcus</taxon>
    </lineage>
</organism>
<feature type="site" description="Important for substrate specificity" evidence="4">
    <location>
        <position position="183"/>
    </location>
</feature>
<reference evidence="7 8" key="1">
    <citation type="submission" date="2016-05" db="EMBL/GenBank/DDBJ databases">
        <title>Draft genome sequence of Pediococcus parvulus 2.6, a probiotic beta-glucan producer strain.</title>
        <authorList>
            <person name="Mohedano M.L."/>
            <person name="Perez-Ramos A."/>
            <person name="Duenas M.T."/>
            <person name="Lamontanara A."/>
            <person name="Orru L."/>
            <person name="Spano G."/>
            <person name="Capozzi V."/>
            <person name="Lopez P."/>
        </authorList>
    </citation>
    <scope>NUCLEOTIDE SEQUENCE [LARGE SCALE GENOMIC DNA]</scope>
    <source>
        <strain evidence="7 8">2.6</strain>
    </source>
</reference>
<dbReference type="Proteomes" id="UP001275867">
    <property type="component" value="Unassembled WGS sequence"/>
</dbReference>
<feature type="site" description="Important for acyl-CoA specificity" evidence="4">
    <location>
        <position position="100"/>
    </location>
</feature>